<dbReference type="EMBL" id="MHSK01000031">
    <property type="protein sequence ID" value="OHA41548.1"/>
    <property type="molecule type" value="Genomic_DNA"/>
</dbReference>
<evidence type="ECO:0000313" key="1">
    <source>
        <dbReference type="EMBL" id="OHA41548.1"/>
    </source>
</evidence>
<protein>
    <submittedName>
        <fullName evidence="1">Uncharacterized protein</fullName>
    </submittedName>
</protein>
<evidence type="ECO:0000313" key="2">
    <source>
        <dbReference type="Proteomes" id="UP000177269"/>
    </source>
</evidence>
<comment type="caution">
    <text evidence="1">The sequence shown here is derived from an EMBL/GenBank/DDBJ whole genome shotgun (WGS) entry which is preliminary data.</text>
</comment>
<proteinExistence type="predicted"/>
<gene>
    <name evidence="1" type="ORF">A3G52_02685</name>
</gene>
<organism evidence="1 2">
    <name type="scientific">Candidatus Taylorbacteria bacterium RIFCSPLOWO2_12_FULL_43_20</name>
    <dbReference type="NCBI Taxonomy" id="1802332"/>
    <lineage>
        <taxon>Bacteria</taxon>
        <taxon>Candidatus Tayloriibacteriota</taxon>
    </lineage>
</organism>
<name>A0A1G2NZQ9_9BACT</name>
<dbReference type="Proteomes" id="UP000177269">
    <property type="component" value="Unassembled WGS sequence"/>
</dbReference>
<dbReference type="AlphaFoldDB" id="A0A1G2NZQ9"/>
<sequence>MPESFNLFEDSPDLSREVIDRLNAVGIEDAQTLEMVNKYVDLCHAEANEEAAADPQSAEVSNRANIKAEIRIARLFLATLNYKDRAKEILQDVLEAAYQNESTLDLASEIETLLRDRD</sequence>
<accession>A0A1G2NZQ9</accession>
<reference evidence="1 2" key="1">
    <citation type="journal article" date="2016" name="Nat. Commun.">
        <title>Thousands of microbial genomes shed light on interconnected biogeochemical processes in an aquifer system.</title>
        <authorList>
            <person name="Anantharaman K."/>
            <person name="Brown C.T."/>
            <person name="Hug L.A."/>
            <person name="Sharon I."/>
            <person name="Castelle C.J."/>
            <person name="Probst A.J."/>
            <person name="Thomas B.C."/>
            <person name="Singh A."/>
            <person name="Wilkins M.J."/>
            <person name="Karaoz U."/>
            <person name="Brodie E.L."/>
            <person name="Williams K.H."/>
            <person name="Hubbard S.S."/>
            <person name="Banfield J.F."/>
        </authorList>
    </citation>
    <scope>NUCLEOTIDE SEQUENCE [LARGE SCALE GENOMIC DNA]</scope>
</reference>